<organism evidence="2 3">
    <name type="scientific">Sodiomyces alkalinus (strain CBS 110278 / VKM F-3762 / F11)</name>
    <name type="common">Alkaliphilic filamentous fungus</name>
    <dbReference type="NCBI Taxonomy" id="1314773"/>
    <lineage>
        <taxon>Eukaryota</taxon>
        <taxon>Fungi</taxon>
        <taxon>Dikarya</taxon>
        <taxon>Ascomycota</taxon>
        <taxon>Pezizomycotina</taxon>
        <taxon>Sordariomycetes</taxon>
        <taxon>Hypocreomycetidae</taxon>
        <taxon>Glomerellales</taxon>
        <taxon>Plectosphaerellaceae</taxon>
        <taxon>Sodiomyces</taxon>
    </lineage>
</organism>
<keyword evidence="3" id="KW-1185">Reference proteome</keyword>
<dbReference type="AlphaFoldDB" id="A0A3N2PPQ0"/>
<dbReference type="Proteomes" id="UP000272025">
    <property type="component" value="Unassembled WGS sequence"/>
</dbReference>
<gene>
    <name evidence="2" type="ORF">SODALDRAFT_335573</name>
</gene>
<feature type="compositionally biased region" description="Low complexity" evidence="1">
    <location>
        <begin position="105"/>
        <end position="116"/>
    </location>
</feature>
<dbReference type="RefSeq" id="XP_028464285.1">
    <property type="nucleotide sequence ID" value="XM_028612497.1"/>
</dbReference>
<dbReference type="GeneID" id="39580975"/>
<reference evidence="2 3" key="1">
    <citation type="journal article" date="2018" name="Mol. Ecol.">
        <title>The obligate alkalophilic soda-lake fungus Sodiomyces alkalinus has shifted to a protein diet.</title>
        <authorList>
            <person name="Grum-Grzhimaylo A.A."/>
            <person name="Falkoski D.L."/>
            <person name="van den Heuvel J."/>
            <person name="Valero-Jimenez C.A."/>
            <person name="Min B."/>
            <person name="Choi I.G."/>
            <person name="Lipzen A."/>
            <person name="Daum C.G."/>
            <person name="Aanen D.K."/>
            <person name="Tsang A."/>
            <person name="Henrissat B."/>
            <person name="Bilanenko E.N."/>
            <person name="de Vries R.P."/>
            <person name="van Kan J.A.L."/>
            <person name="Grigoriev I.V."/>
            <person name="Debets A.J.M."/>
        </authorList>
    </citation>
    <scope>NUCLEOTIDE SEQUENCE [LARGE SCALE GENOMIC DNA]</scope>
    <source>
        <strain evidence="2 3">F11</strain>
    </source>
</reference>
<feature type="compositionally biased region" description="Low complexity" evidence="1">
    <location>
        <begin position="67"/>
        <end position="85"/>
    </location>
</feature>
<evidence type="ECO:0000313" key="3">
    <source>
        <dbReference type="Proteomes" id="UP000272025"/>
    </source>
</evidence>
<name>A0A3N2PPQ0_SODAK</name>
<evidence type="ECO:0000256" key="1">
    <source>
        <dbReference type="SAM" id="MobiDB-lite"/>
    </source>
</evidence>
<proteinExistence type="predicted"/>
<sequence>MCLFLSTVTQWCGCPEPVPTEYLDFPCGGENACGDSGLGCSTTYDVVQEEGAATCEPGQPQNPPPSSSSSSSSSLSSLSSPSSSSGTNAEDDDENDATSMTAEITTTPVPTTGVSGDETESVSQSPPATVTENSARRRVRPFWRW</sequence>
<feature type="compositionally biased region" description="Polar residues" evidence="1">
    <location>
        <begin position="121"/>
        <end position="133"/>
    </location>
</feature>
<feature type="region of interest" description="Disordered" evidence="1">
    <location>
        <begin position="51"/>
        <end position="145"/>
    </location>
</feature>
<dbReference type="OrthoDB" id="4847265at2759"/>
<accession>A0A3N2PPQ0</accession>
<protein>
    <submittedName>
        <fullName evidence="2">Uncharacterized protein</fullName>
    </submittedName>
</protein>
<evidence type="ECO:0000313" key="2">
    <source>
        <dbReference type="EMBL" id="ROT36479.1"/>
    </source>
</evidence>
<dbReference type="EMBL" id="ML119059">
    <property type="protein sequence ID" value="ROT36479.1"/>
    <property type="molecule type" value="Genomic_DNA"/>
</dbReference>
<feature type="compositionally biased region" description="Basic residues" evidence="1">
    <location>
        <begin position="136"/>
        <end position="145"/>
    </location>
</feature>